<sequence>MSFPTSFIGFSASNEEVLPKGGTMLVVRTAIIMTLFIGLLTIAGCSTNSGVELLGQSRSAIEPSQVKLVELAPAAAEPIAKITSNFSYGVRETDESKRSYAIERALVQAAKLGANIMVIDKIEYQQTTSGGVTGGLYDGQTVSAVPAQRTPVVHATAYYLE</sequence>
<proteinExistence type="predicted"/>
<protein>
    <submittedName>
        <fullName evidence="2">Uncharacterized protein</fullName>
    </submittedName>
</protein>
<keyword evidence="1" id="KW-0472">Membrane</keyword>
<dbReference type="EMBL" id="CYHB01000003">
    <property type="protein sequence ID" value="CUA85530.1"/>
    <property type="molecule type" value="Genomic_DNA"/>
</dbReference>
<evidence type="ECO:0000313" key="2">
    <source>
        <dbReference type="EMBL" id="CUA85530.1"/>
    </source>
</evidence>
<reference evidence="3" key="1">
    <citation type="submission" date="2015-08" db="EMBL/GenBank/DDBJ databases">
        <authorList>
            <person name="Varghese N."/>
        </authorList>
    </citation>
    <scope>NUCLEOTIDE SEQUENCE [LARGE SCALE GENOMIC DNA]</scope>
    <source>
        <strain evidence="3">DSM 27808</strain>
    </source>
</reference>
<organism evidence="2 3">
    <name type="scientific">Pseudidiomarina woesei</name>
    <dbReference type="NCBI Taxonomy" id="1381080"/>
    <lineage>
        <taxon>Bacteria</taxon>
        <taxon>Pseudomonadati</taxon>
        <taxon>Pseudomonadota</taxon>
        <taxon>Gammaproteobacteria</taxon>
        <taxon>Alteromonadales</taxon>
        <taxon>Idiomarinaceae</taxon>
        <taxon>Pseudidiomarina</taxon>
    </lineage>
</organism>
<feature type="transmembrane region" description="Helical" evidence="1">
    <location>
        <begin position="25"/>
        <end position="45"/>
    </location>
</feature>
<accession>A0A0K6H3P8</accession>
<evidence type="ECO:0000313" key="3">
    <source>
        <dbReference type="Proteomes" id="UP000182598"/>
    </source>
</evidence>
<dbReference type="AlphaFoldDB" id="A0A0K6H3P8"/>
<name>A0A0K6H3P8_9GAMM</name>
<dbReference type="Proteomes" id="UP000182598">
    <property type="component" value="Unassembled WGS sequence"/>
</dbReference>
<keyword evidence="1" id="KW-0812">Transmembrane</keyword>
<keyword evidence="1" id="KW-1133">Transmembrane helix</keyword>
<evidence type="ECO:0000256" key="1">
    <source>
        <dbReference type="SAM" id="Phobius"/>
    </source>
</evidence>
<keyword evidence="3" id="KW-1185">Reference proteome</keyword>
<gene>
    <name evidence="2" type="ORF">Ga0061064_1238</name>
</gene>